<evidence type="ECO:0000313" key="7">
    <source>
        <dbReference type="EMBL" id="AFZ35407.1"/>
    </source>
</evidence>
<feature type="transmembrane region" description="Helical" evidence="5">
    <location>
        <begin position="156"/>
        <end position="175"/>
    </location>
</feature>
<keyword evidence="2 5" id="KW-0812">Transmembrane</keyword>
<dbReference type="Pfam" id="PF04932">
    <property type="entry name" value="Wzy_C"/>
    <property type="match status" value="1"/>
</dbReference>
<dbReference type="GO" id="GO:0016020">
    <property type="term" value="C:membrane"/>
    <property type="evidence" value="ECO:0007669"/>
    <property type="project" value="UniProtKB-SubCell"/>
</dbReference>
<comment type="subcellular location">
    <subcellularLocation>
        <location evidence="1">Membrane</location>
        <topology evidence="1">Multi-pass membrane protein</topology>
    </subcellularLocation>
</comment>
<dbReference type="PANTHER" id="PTHR37422">
    <property type="entry name" value="TEICHURONIC ACID BIOSYNTHESIS PROTEIN TUAE"/>
    <property type="match status" value="1"/>
</dbReference>
<feature type="transmembrane region" description="Helical" evidence="5">
    <location>
        <begin position="202"/>
        <end position="218"/>
    </location>
</feature>
<dbReference type="PANTHER" id="PTHR37422:SF17">
    <property type="entry name" value="O-ANTIGEN LIGASE"/>
    <property type="match status" value="1"/>
</dbReference>
<feature type="transmembrane region" description="Helical" evidence="5">
    <location>
        <begin position="64"/>
        <end position="81"/>
    </location>
</feature>
<reference evidence="8" key="1">
    <citation type="journal article" date="2013" name="Proc. Natl. Acad. Sci. U.S.A.">
        <title>Improving the coverage of the cyanobacterial phylum using diversity-driven genome sequencing.</title>
        <authorList>
            <person name="Shih P.M."/>
            <person name="Wu D."/>
            <person name="Latifi A."/>
            <person name="Axen S.D."/>
            <person name="Fewer D.P."/>
            <person name="Talla E."/>
            <person name="Calteau A."/>
            <person name="Cai F."/>
            <person name="Tandeau de Marsac N."/>
            <person name="Rippka R."/>
            <person name="Herdman M."/>
            <person name="Sivonen K."/>
            <person name="Coursin T."/>
            <person name="Laurent T."/>
            <person name="Goodwin L."/>
            <person name="Nolan M."/>
            <person name="Davenport K.W."/>
            <person name="Han C.S."/>
            <person name="Rubin E.M."/>
            <person name="Eisen J.A."/>
            <person name="Woyke T."/>
            <person name="Gugger M."/>
            <person name="Kerfeld C.A."/>
        </authorList>
    </citation>
    <scope>NUCLEOTIDE SEQUENCE [LARGE SCALE GENOMIC DNA]</scope>
    <source>
        <strain evidence="8">ATCC 29371 / PCC 7437</strain>
    </source>
</reference>
<evidence type="ECO:0000256" key="2">
    <source>
        <dbReference type="ARBA" id="ARBA00022692"/>
    </source>
</evidence>
<keyword evidence="8" id="KW-1185">Reference proteome</keyword>
<dbReference type="HOGENOM" id="CLU_039809_2_0_3"/>
<dbReference type="InterPro" id="IPR051533">
    <property type="entry name" value="WaaL-like"/>
</dbReference>
<dbReference type="KEGG" id="scs:Sta7437_1851"/>
<feature type="transmembrane region" description="Helical" evidence="5">
    <location>
        <begin position="318"/>
        <end position="337"/>
    </location>
</feature>
<keyword evidence="3 5" id="KW-1133">Transmembrane helix</keyword>
<feature type="transmembrane region" description="Helical" evidence="5">
    <location>
        <begin position="225"/>
        <end position="245"/>
    </location>
</feature>
<feature type="transmembrane region" description="Helical" evidence="5">
    <location>
        <begin position="114"/>
        <end position="136"/>
    </location>
</feature>
<keyword evidence="4 5" id="KW-0472">Membrane</keyword>
<dbReference type="eggNOG" id="COG3307">
    <property type="taxonomic scope" value="Bacteria"/>
</dbReference>
<accession>K9XUR3</accession>
<evidence type="ECO:0000259" key="6">
    <source>
        <dbReference type="Pfam" id="PF04932"/>
    </source>
</evidence>
<evidence type="ECO:0000313" key="8">
    <source>
        <dbReference type="Proteomes" id="UP000010473"/>
    </source>
</evidence>
<dbReference type="OrthoDB" id="4391260at2"/>
<evidence type="ECO:0000256" key="3">
    <source>
        <dbReference type="ARBA" id="ARBA00022989"/>
    </source>
</evidence>
<evidence type="ECO:0000256" key="4">
    <source>
        <dbReference type="ARBA" id="ARBA00023136"/>
    </source>
</evidence>
<name>K9XUR3_STAC7</name>
<proteinExistence type="predicted"/>
<dbReference type="InterPro" id="IPR007016">
    <property type="entry name" value="O-antigen_ligase-rel_domated"/>
</dbReference>
<dbReference type="RefSeq" id="WP_015193078.1">
    <property type="nucleotide sequence ID" value="NC_019748.1"/>
</dbReference>
<evidence type="ECO:0000256" key="5">
    <source>
        <dbReference type="SAM" id="Phobius"/>
    </source>
</evidence>
<feature type="domain" description="O-antigen ligase-related" evidence="6">
    <location>
        <begin position="185"/>
        <end position="331"/>
    </location>
</feature>
<gene>
    <name evidence="7" type="ordered locus">Sta7437_1851</name>
</gene>
<feature type="transmembrane region" description="Helical" evidence="5">
    <location>
        <begin position="180"/>
        <end position="196"/>
    </location>
</feature>
<dbReference type="EMBL" id="CP003653">
    <property type="protein sequence ID" value="AFZ35407.1"/>
    <property type="molecule type" value="Genomic_DNA"/>
</dbReference>
<feature type="transmembrane region" description="Helical" evidence="5">
    <location>
        <begin position="87"/>
        <end position="107"/>
    </location>
</feature>
<sequence length="410" mass="46358">MPELVRLGERVLIVSCLIYLTGTCYNLFPLPVISGIQYLLYGLVFLLVLARWQRTINTAINDPFIWLLLTLAVLSSLWSNVPGDTFSNSIVAWQTALVGVYLASCYTTKQQLKLLGIALIIVIIFNFIYTLLFPGLGIDSEVHIGAWQGAFDQKNFLAQIAVLSSLVFLFLCIIFRKYRYLTWTGLFLSFVMLLLSTSKTGLVVFLSIVGLLQFYRTLRWRNPRSILILTLIGLFIASVVVLLIGNAELIVTSLGKDITLSGRTELWNGVIDQIRQKPWLGYGRGGFWNSESNMSEIVGSYVAINFLVPDAHNGFLDLTADLGIVGLILFLCSFIFAFQRAFVYARLNFAPEALWHLTYLSCFFLYNLTESSVMKHNSIIWTVYMVVSLSLNRKDSQKKVPKFKSDFSYN</sequence>
<dbReference type="STRING" id="111780.Sta7437_1851"/>
<feature type="transmembrane region" description="Helical" evidence="5">
    <location>
        <begin position="35"/>
        <end position="52"/>
    </location>
</feature>
<feature type="transmembrane region" description="Helical" evidence="5">
    <location>
        <begin position="12"/>
        <end position="29"/>
    </location>
</feature>
<protein>
    <submittedName>
        <fullName evidence="7">O-antigen polymerase</fullName>
    </submittedName>
</protein>
<dbReference type="Proteomes" id="UP000010473">
    <property type="component" value="Chromosome"/>
</dbReference>
<dbReference type="AlphaFoldDB" id="K9XUR3"/>
<evidence type="ECO:0000256" key="1">
    <source>
        <dbReference type="ARBA" id="ARBA00004141"/>
    </source>
</evidence>
<organism evidence="7 8">
    <name type="scientific">Stanieria cyanosphaera (strain ATCC 29371 / PCC 7437)</name>
    <dbReference type="NCBI Taxonomy" id="111780"/>
    <lineage>
        <taxon>Bacteria</taxon>
        <taxon>Bacillati</taxon>
        <taxon>Cyanobacteriota</taxon>
        <taxon>Cyanophyceae</taxon>
        <taxon>Pleurocapsales</taxon>
        <taxon>Dermocarpellaceae</taxon>
        <taxon>Stanieria</taxon>
    </lineage>
</organism>